<dbReference type="Pfam" id="PF06526">
    <property type="entry name" value="DUF1107"/>
    <property type="match status" value="1"/>
</dbReference>
<dbReference type="InterPro" id="IPR009491">
    <property type="entry name" value="DUF1107"/>
</dbReference>
<name>A0A4R3YCK7_9PAST</name>
<evidence type="ECO:0000313" key="1">
    <source>
        <dbReference type="EMBL" id="TCV89730.1"/>
    </source>
</evidence>
<dbReference type="EMBL" id="SMCP01000001">
    <property type="protein sequence ID" value="TCV89730.1"/>
    <property type="molecule type" value="Genomic_DNA"/>
</dbReference>
<dbReference type="Gene3D" id="3.30.1910.10">
    <property type="entry name" value="so0334 like domain"/>
    <property type="match status" value="1"/>
</dbReference>
<dbReference type="AlphaFoldDB" id="A0A4R3YCK7"/>
<organism evidence="1 3">
    <name type="scientific">Testudinibacter aquarius</name>
    <dbReference type="NCBI Taxonomy" id="1524974"/>
    <lineage>
        <taxon>Bacteria</taxon>
        <taxon>Pseudomonadati</taxon>
        <taxon>Pseudomonadota</taxon>
        <taxon>Gammaproteobacteria</taxon>
        <taxon>Pasteurellales</taxon>
        <taxon>Pasteurellaceae</taxon>
        <taxon>Testudinibacter</taxon>
    </lineage>
</organism>
<dbReference type="EMBL" id="VDGV01000108">
    <property type="protein sequence ID" value="TNG88917.1"/>
    <property type="molecule type" value="Genomic_DNA"/>
</dbReference>
<proteinExistence type="predicted"/>
<dbReference type="Proteomes" id="UP000294619">
    <property type="component" value="Unassembled WGS sequence"/>
</dbReference>
<sequence>MQVRVFQRYNPFQIARYVKILFSGTFFIQGIGLFEFQQGKIVLPKVKNLKKFSVMSEINRHIKHLQQEALAVP</sequence>
<evidence type="ECO:0000313" key="4">
    <source>
        <dbReference type="Proteomes" id="UP000305526"/>
    </source>
</evidence>
<protein>
    <submittedName>
        <fullName evidence="2">DUF1107 domain-containing protein</fullName>
    </submittedName>
    <submittedName>
        <fullName evidence="1">Uncharacterized protein DUF1107</fullName>
    </submittedName>
</protein>
<reference evidence="2 4" key="2">
    <citation type="submission" date="2019-05" db="EMBL/GenBank/DDBJ databases">
        <title>Pasteurellaceae isolates from reptiles.</title>
        <authorList>
            <person name="Bojesen A.M."/>
            <person name="Lund E."/>
        </authorList>
    </citation>
    <scope>NUCLEOTIDE SEQUENCE [LARGE SCALE GENOMIC DNA]</scope>
    <source>
        <strain evidence="2 4">ELNT2x</strain>
    </source>
</reference>
<evidence type="ECO:0000313" key="3">
    <source>
        <dbReference type="Proteomes" id="UP000294619"/>
    </source>
</evidence>
<dbReference type="RefSeq" id="WP_132964201.1">
    <property type="nucleotide sequence ID" value="NZ_LEKL01000015.1"/>
</dbReference>
<keyword evidence="4" id="KW-1185">Reference proteome</keyword>
<evidence type="ECO:0000313" key="2">
    <source>
        <dbReference type="EMBL" id="TNG88917.1"/>
    </source>
</evidence>
<dbReference type="Proteomes" id="UP000305526">
    <property type="component" value="Unassembled WGS sequence"/>
</dbReference>
<reference evidence="1 3" key="1">
    <citation type="submission" date="2019-03" db="EMBL/GenBank/DDBJ databases">
        <title>Genomic Encyclopedia of Type Strains, Phase IV (KMG-IV): sequencing the most valuable type-strain genomes for metagenomic binning, comparative biology and taxonomic classification.</title>
        <authorList>
            <person name="Goeker M."/>
        </authorList>
    </citation>
    <scope>NUCLEOTIDE SEQUENCE [LARGE SCALE GENOMIC DNA]</scope>
    <source>
        <strain evidence="1 3">DSM 28140</strain>
    </source>
</reference>
<accession>A0A4R3YCK7</accession>
<comment type="caution">
    <text evidence="1">The sequence shown here is derived from an EMBL/GenBank/DDBJ whole genome shotgun (WGS) entry which is preliminary data.</text>
</comment>
<gene>
    <name evidence="1" type="ORF">EDC16_10137</name>
    <name evidence="2" type="ORF">FHQ21_10630</name>
</gene>